<name>A0A814WJB7_9BILA</name>
<organism evidence="2 4">
    <name type="scientific">Rotaria sordida</name>
    <dbReference type="NCBI Taxonomy" id="392033"/>
    <lineage>
        <taxon>Eukaryota</taxon>
        <taxon>Metazoa</taxon>
        <taxon>Spiralia</taxon>
        <taxon>Gnathifera</taxon>
        <taxon>Rotifera</taxon>
        <taxon>Eurotatoria</taxon>
        <taxon>Bdelloidea</taxon>
        <taxon>Philodinida</taxon>
        <taxon>Philodinidae</taxon>
        <taxon>Rotaria</taxon>
    </lineage>
</organism>
<dbReference type="EMBL" id="CAJNOL010002230">
    <property type="protein sequence ID" value="CAF1478102.1"/>
    <property type="molecule type" value="Genomic_DNA"/>
</dbReference>
<comment type="caution">
    <text evidence="2">The sequence shown here is derived from an EMBL/GenBank/DDBJ whole genome shotgun (WGS) entry which is preliminary data.</text>
</comment>
<keyword evidence="1" id="KW-0472">Membrane</keyword>
<sequence length="102" mass="11369">MTTVNEKTITKTVSTMLTCESSTVVTREESSISNSMTSTQLLLKPSNKNQKWKIILAITIPFLFIPSIQFDFGSKILQDACSSDFCLSRLLAFSSCLGYQRC</sequence>
<evidence type="ECO:0000313" key="2">
    <source>
        <dbReference type="EMBL" id="CAF1203140.1"/>
    </source>
</evidence>
<keyword evidence="5" id="KW-1185">Reference proteome</keyword>
<protein>
    <submittedName>
        <fullName evidence="2">Uncharacterized protein</fullName>
    </submittedName>
</protein>
<proteinExistence type="predicted"/>
<reference evidence="2" key="1">
    <citation type="submission" date="2021-02" db="EMBL/GenBank/DDBJ databases">
        <authorList>
            <person name="Nowell W R."/>
        </authorList>
    </citation>
    <scope>NUCLEOTIDE SEQUENCE</scope>
</reference>
<keyword evidence="1" id="KW-1133">Transmembrane helix</keyword>
<evidence type="ECO:0000313" key="3">
    <source>
        <dbReference type="EMBL" id="CAF1478102.1"/>
    </source>
</evidence>
<evidence type="ECO:0000256" key="1">
    <source>
        <dbReference type="SAM" id="Phobius"/>
    </source>
</evidence>
<evidence type="ECO:0000313" key="4">
    <source>
        <dbReference type="Proteomes" id="UP000663854"/>
    </source>
</evidence>
<dbReference type="EMBL" id="CAJNOH010001315">
    <property type="protein sequence ID" value="CAF1203140.1"/>
    <property type="molecule type" value="Genomic_DNA"/>
</dbReference>
<dbReference type="Proteomes" id="UP000663854">
    <property type="component" value="Unassembled WGS sequence"/>
</dbReference>
<keyword evidence="1" id="KW-0812">Transmembrane</keyword>
<accession>A0A814WJB7</accession>
<feature type="transmembrane region" description="Helical" evidence="1">
    <location>
        <begin position="54"/>
        <end position="72"/>
    </location>
</feature>
<dbReference type="Proteomes" id="UP000663870">
    <property type="component" value="Unassembled WGS sequence"/>
</dbReference>
<dbReference type="AlphaFoldDB" id="A0A814WJB7"/>
<evidence type="ECO:0000313" key="5">
    <source>
        <dbReference type="Proteomes" id="UP000663870"/>
    </source>
</evidence>
<gene>
    <name evidence="3" type="ORF">JXQ802_LOCUS39143</name>
    <name evidence="2" type="ORF">PYM288_LOCUS24991</name>
</gene>